<evidence type="ECO:0000313" key="6">
    <source>
        <dbReference type="EMBL" id="RKP27796.1"/>
    </source>
</evidence>
<protein>
    <submittedName>
        <fullName evidence="6">CHY zinc finger-domain-containing protein</fullName>
    </submittedName>
</protein>
<accession>A0A4P9Z5F6</accession>
<evidence type="ECO:0000259" key="5">
    <source>
        <dbReference type="PROSITE" id="PS51266"/>
    </source>
</evidence>
<proteinExistence type="predicted"/>
<evidence type="ECO:0000256" key="4">
    <source>
        <dbReference type="PROSITE-ProRule" id="PRU00601"/>
    </source>
</evidence>
<feature type="non-terminal residue" evidence="6">
    <location>
        <position position="1"/>
    </location>
</feature>
<evidence type="ECO:0000256" key="1">
    <source>
        <dbReference type="ARBA" id="ARBA00022723"/>
    </source>
</evidence>
<dbReference type="OrthoDB" id="10253329at2759"/>
<dbReference type="InterPro" id="IPR008913">
    <property type="entry name" value="Znf_CHY"/>
</dbReference>
<keyword evidence="3" id="KW-0862">Zinc</keyword>
<dbReference type="Pfam" id="PF05495">
    <property type="entry name" value="zf-CHY"/>
    <property type="match status" value="1"/>
</dbReference>
<keyword evidence="7" id="KW-1185">Reference proteome</keyword>
<evidence type="ECO:0000256" key="2">
    <source>
        <dbReference type="ARBA" id="ARBA00022771"/>
    </source>
</evidence>
<dbReference type="GO" id="GO:0008270">
    <property type="term" value="F:zinc ion binding"/>
    <property type="evidence" value="ECO:0007669"/>
    <property type="project" value="UniProtKB-KW"/>
</dbReference>
<reference evidence="7" key="1">
    <citation type="journal article" date="2018" name="Nat. Microbiol.">
        <title>Leveraging single-cell genomics to expand the fungal tree of life.</title>
        <authorList>
            <person name="Ahrendt S.R."/>
            <person name="Quandt C.A."/>
            <person name="Ciobanu D."/>
            <person name="Clum A."/>
            <person name="Salamov A."/>
            <person name="Andreopoulos B."/>
            <person name="Cheng J.F."/>
            <person name="Woyke T."/>
            <person name="Pelin A."/>
            <person name="Henrissat B."/>
            <person name="Reynolds N.K."/>
            <person name="Benny G.L."/>
            <person name="Smith M.E."/>
            <person name="James T.Y."/>
            <person name="Grigoriev I.V."/>
        </authorList>
    </citation>
    <scope>NUCLEOTIDE SEQUENCE [LARGE SCALE GENOMIC DNA]</scope>
    <source>
        <strain evidence="7">Benny S71-1</strain>
    </source>
</reference>
<dbReference type="InterPro" id="IPR037274">
    <property type="entry name" value="Znf_CHY_sf"/>
</dbReference>
<keyword evidence="1" id="KW-0479">Metal-binding</keyword>
<dbReference type="EMBL" id="KZ989150">
    <property type="protein sequence ID" value="RKP27796.1"/>
    <property type="molecule type" value="Genomic_DNA"/>
</dbReference>
<name>A0A4P9Z5F6_9FUNG</name>
<dbReference type="Proteomes" id="UP000278143">
    <property type="component" value="Unassembled WGS sequence"/>
</dbReference>
<feature type="non-terminal residue" evidence="6">
    <location>
        <position position="92"/>
    </location>
</feature>
<sequence>LPDNGACKHYRRSHRWMRFPCCGKCYPCDVCHDTAEDHPHERANRMICGYCSLEQAFADKICPCGAAMGSQKQREFWEGGAGMRNRMQMNRR</sequence>
<dbReference type="PROSITE" id="PS51266">
    <property type="entry name" value="ZF_CHY"/>
    <property type="match status" value="1"/>
</dbReference>
<evidence type="ECO:0000256" key="3">
    <source>
        <dbReference type="ARBA" id="ARBA00022833"/>
    </source>
</evidence>
<dbReference type="AlphaFoldDB" id="A0A4P9Z5F6"/>
<organism evidence="6 7">
    <name type="scientific">Syncephalis pseudoplumigaleata</name>
    <dbReference type="NCBI Taxonomy" id="1712513"/>
    <lineage>
        <taxon>Eukaryota</taxon>
        <taxon>Fungi</taxon>
        <taxon>Fungi incertae sedis</taxon>
        <taxon>Zoopagomycota</taxon>
        <taxon>Zoopagomycotina</taxon>
        <taxon>Zoopagomycetes</taxon>
        <taxon>Zoopagales</taxon>
        <taxon>Piptocephalidaceae</taxon>
        <taxon>Syncephalis</taxon>
    </lineage>
</organism>
<feature type="domain" description="CHY-type" evidence="5">
    <location>
        <begin position="1"/>
        <end position="66"/>
    </location>
</feature>
<evidence type="ECO:0000313" key="7">
    <source>
        <dbReference type="Proteomes" id="UP000278143"/>
    </source>
</evidence>
<keyword evidence="2 4" id="KW-0863">Zinc-finger</keyword>
<gene>
    <name evidence="6" type="ORF">SYNPS1DRAFT_3084</name>
</gene>
<dbReference type="SUPFAM" id="SSF161219">
    <property type="entry name" value="CHY zinc finger-like"/>
    <property type="match status" value="1"/>
</dbReference>